<organism evidence="6 7">
    <name type="scientific">Immersiella caudata</name>
    <dbReference type="NCBI Taxonomy" id="314043"/>
    <lineage>
        <taxon>Eukaryota</taxon>
        <taxon>Fungi</taxon>
        <taxon>Dikarya</taxon>
        <taxon>Ascomycota</taxon>
        <taxon>Pezizomycotina</taxon>
        <taxon>Sordariomycetes</taxon>
        <taxon>Sordariomycetidae</taxon>
        <taxon>Sordariales</taxon>
        <taxon>Lasiosphaeriaceae</taxon>
        <taxon>Immersiella</taxon>
    </lineage>
</organism>
<dbReference type="GO" id="GO:0046872">
    <property type="term" value="F:metal ion binding"/>
    <property type="evidence" value="ECO:0007669"/>
    <property type="project" value="UniProtKB-KW"/>
</dbReference>
<proteinExistence type="inferred from homology"/>
<comment type="caution">
    <text evidence="6">The sequence shown here is derived from an EMBL/GenBank/DDBJ whole genome shotgun (WGS) entry which is preliminary data.</text>
</comment>
<protein>
    <recommendedName>
        <fullName evidence="4">Terpene synthase</fullName>
        <ecNumber evidence="4">4.2.3.-</ecNumber>
    </recommendedName>
</protein>
<name>A0AA39WD74_9PEZI</name>
<evidence type="ECO:0000256" key="1">
    <source>
        <dbReference type="ARBA" id="ARBA00001946"/>
    </source>
</evidence>
<dbReference type="GO" id="GO:0008299">
    <property type="term" value="P:isoprenoid biosynthetic process"/>
    <property type="evidence" value="ECO:0007669"/>
    <property type="project" value="UniProtKB-ARBA"/>
</dbReference>
<keyword evidence="4" id="KW-0456">Lyase</keyword>
<dbReference type="Gene3D" id="1.10.600.10">
    <property type="entry name" value="Farnesyl Diphosphate Synthase"/>
    <property type="match status" value="1"/>
</dbReference>
<dbReference type="GO" id="GO:0010333">
    <property type="term" value="F:terpene synthase activity"/>
    <property type="evidence" value="ECO:0007669"/>
    <property type="project" value="InterPro"/>
</dbReference>
<keyword evidence="3 4" id="KW-0460">Magnesium</keyword>
<evidence type="ECO:0000313" key="7">
    <source>
        <dbReference type="Proteomes" id="UP001175000"/>
    </source>
</evidence>
<dbReference type="InterPro" id="IPR008949">
    <property type="entry name" value="Isoprenoid_synthase_dom_sf"/>
</dbReference>
<evidence type="ECO:0000256" key="2">
    <source>
        <dbReference type="ARBA" id="ARBA00006333"/>
    </source>
</evidence>
<keyword evidence="7" id="KW-1185">Reference proteome</keyword>
<reference evidence="6" key="1">
    <citation type="submission" date="2023-06" db="EMBL/GenBank/DDBJ databases">
        <title>Genome-scale phylogeny and comparative genomics of the fungal order Sordariales.</title>
        <authorList>
            <consortium name="Lawrence Berkeley National Laboratory"/>
            <person name="Hensen N."/>
            <person name="Bonometti L."/>
            <person name="Westerberg I."/>
            <person name="Brannstrom I.O."/>
            <person name="Guillou S."/>
            <person name="Cros-Aarteil S."/>
            <person name="Calhoun S."/>
            <person name="Haridas S."/>
            <person name="Kuo A."/>
            <person name="Mondo S."/>
            <person name="Pangilinan J."/>
            <person name="Riley R."/>
            <person name="Labutti K."/>
            <person name="Andreopoulos B."/>
            <person name="Lipzen A."/>
            <person name="Chen C."/>
            <person name="Yanf M."/>
            <person name="Daum C."/>
            <person name="Ng V."/>
            <person name="Clum A."/>
            <person name="Steindorff A."/>
            <person name="Ohm R."/>
            <person name="Martin F."/>
            <person name="Silar P."/>
            <person name="Natvig D."/>
            <person name="Lalanne C."/>
            <person name="Gautier V."/>
            <person name="Ament-Velasquez S.L."/>
            <person name="Kruys A."/>
            <person name="Hutchinson M.I."/>
            <person name="Powell A.J."/>
            <person name="Barry K."/>
            <person name="Miller A.N."/>
            <person name="Grigoriev I.V."/>
            <person name="Debuchy R."/>
            <person name="Gladieux P."/>
            <person name="Thoren M.H."/>
            <person name="Johannesson H."/>
        </authorList>
    </citation>
    <scope>NUCLEOTIDE SEQUENCE</scope>
    <source>
        <strain evidence="6">CBS 606.72</strain>
    </source>
</reference>
<keyword evidence="4" id="KW-0479">Metal-binding</keyword>
<feature type="region of interest" description="Disordered" evidence="5">
    <location>
        <begin position="1"/>
        <end position="63"/>
    </location>
</feature>
<evidence type="ECO:0000256" key="5">
    <source>
        <dbReference type="SAM" id="MobiDB-lite"/>
    </source>
</evidence>
<dbReference type="SUPFAM" id="SSF48576">
    <property type="entry name" value="Terpenoid synthases"/>
    <property type="match status" value="1"/>
</dbReference>
<dbReference type="PANTHER" id="PTHR35201:SF4">
    <property type="entry name" value="BETA-PINACENE SYNTHASE-RELATED"/>
    <property type="match status" value="1"/>
</dbReference>
<dbReference type="AlphaFoldDB" id="A0AA39WD74"/>
<feature type="compositionally biased region" description="Polar residues" evidence="5">
    <location>
        <begin position="23"/>
        <end position="41"/>
    </location>
</feature>
<dbReference type="PANTHER" id="PTHR35201">
    <property type="entry name" value="TERPENE SYNTHASE"/>
    <property type="match status" value="1"/>
</dbReference>
<dbReference type="InterPro" id="IPR034686">
    <property type="entry name" value="Terpene_cyclase-like_2"/>
</dbReference>
<feature type="region of interest" description="Disordered" evidence="5">
    <location>
        <begin position="327"/>
        <end position="355"/>
    </location>
</feature>
<comment type="cofactor">
    <cofactor evidence="1 4">
        <name>Mg(2+)</name>
        <dbReference type="ChEBI" id="CHEBI:18420"/>
    </cofactor>
</comment>
<comment type="similarity">
    <text evidence="2 4">Belongs to the terpene synthase family.</text>
</comment>
<gene>
    <name evidence="6" type="ORF">B0T14DRAFT_556907</name>
</gene>
<dbReference type="Pfam" id="PF19086">
    <property type="entry name" value="Terpene_syn_C_2"/>
    <property type="match status" value="1"/>
</dbReference>
<feature type="compositionally biased region" description="Basic and acidic residues" evidence="5">
    <location>
        <begin position="332"/>
        <end position="355"/>
    </location>
</feature>
<accession>A0AA39WD74</accession>
<dbReference type="EMBL" id="JAULSU010000006">
    <property type="protein sequence ID" value="KAK0613228.1"/>
    <property type="molecule type" value="Genomic_DNA"/>
</dbReference>
<evidence type="ECO:0000256" key="4">
    <source>
        <dbReference type="RuleBase" id="RU366034"/>
    </source>
</evidence>
<evidence type="ECO:0000313" key="6">
    <source>
        <dbReference type="EMBL" id="KAK0613228.1"/>
    </source>
</evidence>
<dbReference type="EC" id="4.2.3.-" evidence="4"/>
<evidence type="ECO:0000256" key="3">
    <source>
        <dbReference type="ARBA" id="ARBA00022842"/>
    </source>
</evidence>
<dbReference type="Proteomes" id="UP001175000">
    <property type="component" value="Unassembled WGS sequence"/>
</dbReference>
<sequence length="355" mass="40518">MRKRHRTGAKSTKNSRLPRPSPSMYTTLQPRTSRNQSSSPTQPKPRRQVSPSPTFSPPIMTSDVRVNPHYAKVKRRADARVARIMMKDDNWAAKNAKVDLAFLASAWCFTCDGGTLDLAMDWNHWVFLFDDQFDEGHLMTDLTAAEDEIEKTVAVMRGTLRVSAKELPVRYMMQTISDGVRKNSTPEFQKHWINMHQLYYSGLLQQVNDTQAEKLSSYTIQEYIELRVRNIGVYPAIALTQYAEGVTSLPEHILQHPSLQECMRVCAELVVLVNDIASFKKDVALDMDLNIINLTRKGGHGLTTQQAMDQTFVEMLHWEICIGASEPDDTSEDRKELKCEKHGSLSSRRCRETQR</sequence>